<dbReference type="Proteomes" id="UP001049518">
    <property type="component" value="Chromosome"/>
</dbReference>
<evidence type="ECO:0000259" key="1">
    <source>
        <dbReference type="SMART" id="SM00347"/>
    </source>
</evidence>
<protein>
    <submittedName>
        <fullName evidence="2">MarR family transcriptional regulator</fullName>
    </submittedName>
</protein>
<dbReference type="Gene3D" id="1.10.10.10">
    <property type="entry name" value="Winged helix-like DNA-binding domain superfamily/Winged helix DNA-binding domain"/>
    <property type="match status" value="1"/>
</dbReference>
<dbReference type="InterPro" id="IPR036390">
    <property type="entry name" value="WH_DNA-bd_sf"/>
</dbReference>
<dbReference type="InterPro" id="IPR000835">
    <property type="entry name" value="HTH_MarR-typ"/>
</dbReference>
<dbReference type="SUPFAM" id="SSF46785">
    <property type="entry name" value="Winged helix' DNA-binding domain"/>
    <property type="match status" value="1"/>
</dbReference>
<keyword evidence="3" id="KW-1185">Reference proteome</keyword>
<dbReference type="InterPro" id="IPR036388">
    <property type="entry name" value="WH-like_DNA-bd_sf"/>
</dbReference>
<sequence length="157" mass="17073">MAALNSRETELWRVWTSAAEIVRARVADDVARATGLSGPDFGVLSRLAELGGGRLRQNELAASMGWHRSRLSHHLTRMARRGLVVRVEAGGGVDVVATDRGDELHAAARPVHAEAVRRHLLDAIPPGLHDDVRELLARLADPRALPHLYARGSGPLR</sequence>
<accession>A0ABX8QXG6</accession>
<feature type="domain" description="HTH marR-type" evidence="1">
    <location>
        <begin position="29"/>
        <end position="144"/>
    </location>
</feature>
<evidence type="ECO:0000313" key="2">
    <source>
        <dbReference type="EMBL" id="QXJ23313.1"/>
    </source>
</evidence>
<reference evidence="2" key="1">
    <citation type="submission" date="2020-07" db="EMBL/GenBank/DDBJ databases">
        <authorList>
            <person name="Tarantini F.S."/>
            <person name="Hong K.W."/>
            <person name="Chan K.G."/>
        </authorList>
    </citation>
    <scope>NUCLEOTIDE SEQUENCE</scope>
    <source>
        <strain evidence="2">32-07</strain>
    </source>
</reference>
<name>A0ABX8QXG6_9ACTN</name>
<dbReference type="EMBL" id="CP059572">
    <property type="protein sequence ID" value="QXJ23313.1"/>
    <property type="molecule type" value="Genomic_DNA"/>
</dbReference>
<dbReference type="RefSeq" id="WP_231328999.1">
    <property type="nucleotide sequence ID" value="NZ_CP059572.1"/>
</dbReference>
<dbReference type="Pfam" id="PF12802">
    <property type="entry name" value="MarR_2"/>
    <property type="match status" value="1"/>
</dbReference>
<gene>
    <name evidence="2" type="ORF">AGRA3207_004454</name>
</gene>
<evidence type="ECO:0000313" key="3">
    <source>
        <dbReference type="Proteomes" id="UP001049518"/>
    </source>
</evidence>
<organism evidence="2 3">
    <name type="scientific">Actinomadura graeca</name>
    <dbReference type="NCBI Taxonomy" id="2750812"/>
    <lineage>
        <taxon>Bacteria</taxon>
        <taxon>Bacillati</taxon>
        <taxon>Actinomycetota</taxon>
        <taxon>Actinomycetes</taxon>
        <taxon>Streptosporangiales</taxon>
        <taxon>Thermomonosporaceae</taxon>
        <taxon>Actinomadura</taxon>
    </lineage>
</organism>
<proteinExistence type="predicted"/>
<dbReference type="SMART" id="SM00347">
    <property type="entry name" value="HTH_MARR"/>
    <property type="match status" value="1"/>
</dbReference>